<accession>D5MRW8</accession>
<proteinExistence type="evidence at transcript level"/>
<protein>
    <submittedName>
        <fullName evidence="2">Super oxide dismutase</fullName>
    </submittedName>
</protein>
<sequence>MRGEPGVKGVVHFSQVGETVKVHAEFEGLRPGKQDFMCTNLETQQMAVHLPVLTLTPTAKTMVLLMQLSGMLGILVTSLLVPMVRQRLTLRTG</sequence>
<dbReference type="SUPFAM" id="SSF49329">
    <property type="entry name" value="Cu,Zn superoxide dismutase-like"/>
    <property type="match status" value="1"/>
</dbReference>
<keyword evidence="1" id="KW-0472">Membrane</keyword>
<dbReference type="InterPro" id="IPR036423">
    <property type="entry name" value="SOD-like_Cu/Zn_dom_sf"/>
</dbReference>
<evidence type="ECO:0000256" key="1">
    <source>
        <dbReference type="SAM" id="Phobius"/>
    </source>
</evidence>
<dbReference type="EMBL" id="AB533210">
    <property type="protein sequence ID" value="BAJ07354.1"/>
    <property type="molecule type" value="mRNA"/>
</dbReference>
<reference evidence="2" key="1">
    <citation type="submission" date="2009-11" db="EMBL/GenBank/DDBJ databases">
        <title>cDNA clone for Taenia taeniaeformis.</title>
        <authorList>
            <person name="Okamoto M."/>
            <person name="Sugino Y."/>
            <person name="Nakatune M."/>
        </authorList>
    </citation>
    <scope>NUCLEOTIDE SEQUENCE</scope>
</reference>
<gene>
    <name evidence="2" type="primary">SOD</name>
</gene>
<dbReference type="AlphaFoldDB" id="D5MRW8"/>
<evidence type="ECO:0000313" key="2">
    <source>
        <dbReference type="EMBL" id="BAJ07354.1"/>
    </source>
</evidence>
<keyword evidence="1" id="KW-0812">Transmembrane</keyword>
<dbReference type="GO" id="GO:0046872">
    <property type="term" value="F:metal ion binding"/>
    <property type="evidence" value="ECO:0007669"/>
    <property type="project" value="InterPro"/>
</dbReference>
<dbReference type="GO" id="GO:0006801">
    <property type="term" value="P:superoxide metabolic process"/>
    <property type="evidence" value="ECO:0007669"/>
    <property type="project" value="InterPro"/>
</dbReference>
<feature type="transmembrane region" description="Helical" evidence="1">
    <location>
        <begin position="62"/>
        <end position="81"/>
    </location>
</feature>
<name>D5MRW8_HYDTA</name>
<organism evidence="2">
    <name type="scientific">Hydatigena taeniaeformis</name>
    <name type="common">Feline tapeworm</name>
    <name type="synonym">Taenia taeniaeformis</name>
    <dbReference type="NCBI Taxonomy" id="6205"/>
    <lineage>
        <taxon>Eukaryota</taxon>
        <taxon>Metazoa</taxon>
        <taxon>Spiralia</taxon>
        <taxon>Lophotrochozoa</taxon>
        <taxon>Platyhelminthes</taxon>
        <taxon>Cestoda</taxon>
        <taxon>Eucestoda</taxon>
        <taxon>Cyclophyllidea</taxon>
        <taxon>Taeniidae</taxon>
        <taxon>Hydatigera</taxon>
    </lineage>
</organism>
<keyword evidence="1" id="KW-1133">Transmembrane helix</keyword>